<dbReference type="Pfam" id="PF00226">
    <property type="entry name" value="DnaJ"/>
    <property type="match status" value="1"/>
</dbReference>
<dbReference type="InterPro" id="IPR052317">
    <property type="entry name" value="Viral_replicn-host_int_reg"/>
</dbReference>
<dbReference type="Ensembl" id="ENSPCLT00000018498.1">
    <property type="protein sequence ID" value="ENSPCLP00000013899.1"/>
    <property type="gene ID" value="ENSPCLG00000011426.1"/>
</dbReference>
<feature type="compositionally biased region" description="Basic and acidic residues" evidence="1">
    <location>
        <begin position="115"/>
        <end position="124"/>
    </location>
</feature>
<accession>A0A669Q024</accession>
<sequence length="628" mass="66982">MAQPPPEAAGGGGGGSRERSARSPPRSAAWNGDCGPEPPEDDGNEEGDGDGASAPDGPGPCGCREERAAPRAPPPRDGSCALGCRRRAEPGPEEGDEDPGKATRRLRRRQRPRSAPKEKEESGRGRRGGGARLKALLEAALSPLCSCLSAGIGGTAPGGVRGWTRRVGLRAARGLRAGGELALRLLWMLCALLLLLLVLLLGVLRLCWRLVAAGVSALGRTRLAELLGSAVLRRTRGFLGVNRTWRRLWARWRRRSAAEELRTGCGLGDAAPGCDVGAPGSSAEEVSRLLAMAEVPEEELNPFQALGVEMTASDAELRKAYRRLAVLVHPDKSEHPRAEEAFKVLRAAWDIVSSPEKRKEYEIKRMAESELSRSVSEFLSRLQDDLKEAMNTMMCSKCQGKHRRFEMDRDPLSARYCAECSQLHPAEEGDLWAESSLLGLKITYFAMMDGKVYDITEWAGCQRVGICPDTHRVPYHISFGVRSAGAGGRQRSELAAGWGTPGVGEMGALYVGTGAVWDPQIPTQHCLPPAGAAPRAAPALLPTCRISSPACSKGPQDRCLGGSHLPLPPQLPRGPQLGPQGPRGPPPRVTPSTRGGRRCAGPSSAECAVQGCNVEAPAQCSWTLPGQG</sequence>
<dbReference type="PROSITE" id="PS50076">
    <property type="entry name" value="DNAJ_2"/>
    <property type="match status" value="1"/>
</dbReference>
<dbReference type="PANTHER" id="PTHR44665">
    <property type="entry name" value="DNAJ HOMOLOG SUBFAMILY C MEMBER 14"/>
    <property type="match status" value="1"/>
</dbReference>
<evidence type="ECO:0000256" key="1">
    <source>
        <dbReference type="SAM" id="MobiDB-lite"/>
    </source>
</evidence>
<name>A0A669Q024_PHACC</name>
<dbReference type="PRINTS" id="PR00625">
    <property type="entry name" value="JDOMAIN"/>
</dbReference>
<feature type="compositionally biased region" description="Low complexity" evidence="1">
    <location>
        <begin position="22"/>
        <end position="35"/>
    </location>
</feature>
<dbReference type="Gene3D" id="1.10.287.110">
    <property type="entry name" value="DnaJ domain"/>
    <property type="match status" value="1"/>
</dbReference>
<dbReference type="AlphaFoldDB" id="A0A669Q024"/>
<dbReference type="InterPro" id="IPR001623">
    <property type="entry name" value="DnaJ_domain"/>
</dbReference>
<feature type="region of interest" description="Disordered" evidence="1">
    <location>
        <begin position="562"/>
        <end position="603"/>
    </location>
</feature>
<organism evidence="4 5">
    <name type="scientific">Phasianus colchicus</name>
    <name type="common">Common pheasant</name>
    <dbReference type="NCBI Taxonomy" id="9054"/>
    <lineage>
        <taxon>Eukaryota</taxon>
        <taxon>Metazoa</taxon>
        <taxon>Chordata</taxon>
        <taxon>Craniata</taxon>
        <taxon>Vertebrata</taxon>
        <taxon>Euteleostomi</taxon>
        <taxon>Archelosauria</taxon>
        <taxon>Archosauria</taxon>
        <taxon>Dinosauria</taxon>
        <taxon>Saurischia</taxon>
        <taxon>Theropoda</taxon>
        <taxon>Coelurosauria</taxon>
        <taxon>Aves</taxon>
        <taxon>Neognathae</taxon>
        <taxon>Galloanserae</taxon>
        <taxon>Galliformes</taxon>
        <taxon>Phasianidae</taxon>
        <taxon>Phasianinae</taxon>
        <taxon>Phasianus</taxon>
    </lineage>
</organism>
<dbReference type="InterPro" id="IPR036869">
    <property type="entry name" value="J_dom_sf"/>
</dbReference>
<dbReference type="PANTHER" id="PTHR44665:SF1">
    <property type="entry name" value="DNAJ HOMOLOG SUBFAMILY C MEMBER 14"/>
    <property type="match status" value="1"/>
</dbReference>
<dbReference type="OMA" id="CSCCRLG"/>
<evidence type="ECO:0000313" key="4">
    <source>
        <dbReference type="Ensembl" id="ENSPCLP00000013899.1"/>
    </source>
</evidence>
<evidence type="ECO:0000256" key="2">
    <source>
        <dbReference type="SAM" id="Phobius"/>
    </source>
</evidence>
<feature type="transmembrane region" description="Helical" evidence="2">
    <location>
        <begin position="185"/>
        <end position="204"/>
    </location>
</feature>
<dbReference type="CDD" id="cd06257">
    <property type="entry name" value="DnaJ"/>
    <property type="match status" value="1"/>
</dbReference>
<evidence type="ECO:0000313" key="5">
    <source>
        <dbReference type="Proteomes" id="UP000472261"/>
    </source>
</evidence>
<proteinExistence type="predicted"/>
<reference evidence="4" key="1">
    <citation type="submission" date="2025-08" db="UniProtKB">
        <authorList>
            <consortium name="Ensembl"/>
        </authorList>
    </citation>
    <scope>IDENTIFICATION</scope>
</reference>
<keyword evidence="2" id="KW-0812">Transmembrane</keyword>
<dbReference type="Pfam" id="PF14901">
    <property type="entry name" value="Jiv90"/>
    <property type="match status" value="1"/>
</dbReference>
<feature type="domain" description="J" evidence="3">
    <location>
        <begin position="301"/>
        <end position="365"/>
    </location>
</feature>
<feature type="compositionally biased region" description="Basic residues" evidence="1">
    <location>
        <begin position="102"/>
        <end position="114"/>
    </location>
</feature>
<keyword evidence="5" id="KW-1185">Reference proteome</keyword>
<dbReference type="InterPro" id="IPR032843">
    <property type="entry name" value="Jiv"/>
</dbReference>
<feature type="compositionally biased region" description="Acidic residues" evidence="1">
    <location>
        <begin position="38"/>
        <end position="49"/>
    </location>
</feature>
<protein>
    <recommendedName>
        <fullName evidence="3">J domain-containing protein</fullName>
    </recommendedName>
</protein>
<reference evidence="4" key="2">
    <citation type="submission" date="2025-09" db="UniProtKB">
        <authorList>
            <consortium name="Ensembl"/>
        </authorList>
    </citation>
    <scope>IDENTIFICATION</scope>
</reference>
<dbReference type="Proteomes" id="UP000472261">
    <property type="component" value="Unplaced"/>
</dbReference>
<feature type="region of interest" description="Disordered" evidence="1">
    <location>
        <begin position="1"/>
        <end position="129"/>
    </location>
</feature>
<evidence type="ECO:0000259" key="3">
    <source>
        <dbReference type="PROSITE" id="PS50076"/>
    </source>
</evidence>
<dbReference type="SUPFAM" id="SSF46565">
    <property type="entry name" value="Chaperone J-domain"/>
    <property type="match status" value="1"/>
</dbReference>
<keyword evidence="2" id="KW-0472">Membrane</keyword>
<keyword evidence="2" id="KW-1133">Transmembrane helix</keyword>
<dbReference type="GO" id="GO:0050780">
    <property type="term" value="F:dopamine receptor binding"/>
    <property type="evidence" value="ECO:0007669"/>
    <property type="project" value="TreeGrafter"/>
</dbReference>
<dbReference type="SMART" id="SM00271">
    <property type="entry name" value="DnaJ"/>
    <property type="match status" value="1"/>
</dbReference>